<dbReference type="GO" id="GO:0010468">
    <property type="term" value="P:regulation of gene expression"/>
    <property type="evidence" value="ECO:0007669"/>
    <property type="project" value="TreeGrafter"/>
</dbReference>
<keyword evidence="12" id="KW-0808">Transferase</keyword>
<proteinExistence type="predicted"/>
<dbReference type="PROSITE" id="PS50157">
    <property type="entry name" value="ZINC_FINGER_C2H2_2"/>
    <property type="match status" value="2"/>
</dbReference>
<feature type="region of interest" description="Disordered" evidence="10">
    <location>
        <begin position="239"/>
        <end position="298"/>
    </location>
</feature>
<dbReference type="FunFam" id="3.30.160.60:FF:000110">
    <property type="entry name" value="Zinc finger protein-like"/>
    <property type="match status" value="1"/>
</dbReference>
<evidence type="ECO:0000259" key="11">
    <source>
        <dbReference type="PROSITE" id="PS50157"/>
    </source>
</evidence>
<evidence type="ECO:0000256" key="7">
    <source>
        <dbReference type="ARBA" id="ARBA00023163"/>
    </source>
</evidence>
<dbReference type="PROSITE" id="PS00028">
    <property type="entry name" value="ZINC_FINGER_C2H2_1"/>
    <property type="match status" value="2"/>
</dbReference>
<feature type="compositionally biased region" description="Low complexity" evidence="10">
    <location>
        <begin position="259"/>
        <end position="268"/>
    </location>
</feature>
<dbReference type="GO" id="GO:0008168">
    <property type="term" value="F:methyltransferase activity"/>
    <property type="evidence" value="ECO:0007669"/>
    <property type="project" value="UniProtKB-KW"/>
</dbReference>
<dbReference type="PANTHER" id="PTHR16515">
    <property type="entry name" value="PR DOMAIN ZINC FINGER PROTEIN"/>
    <property type="match status" value="1"/>
</dbReference>
<evidence type="ECO:0000256" key="8">
    <source>
        <dbReference type="ARBA" id="ARBA00023242"/>
    </source>
</evidence>
<dbReference type="GO" id="GO:0005634">
    <property type="term" value="C:nucleus"/>
    <property type="evidence" value="ECO:0007669"/>
    <property type="project" value="UniProtKB-SubCell"/>
</dbReference>
<feature type="domain" description="C2H2-type" evidence="11">
    <location>
        <begin position="388"/>
        <end position="415"/>
    </location>
</feature>
<evidence type="ECO:0000256" key="1">
    <source>
        <dbReference type="ARBA" id="ARBA00004123"/>
    </source>
</evidence>
<keyword evidence="12" id="KW-0489">Methyltransferase</keyword>
<evidence type="ECO:0000256" key="6">
    <source>
        <dbReference type="ARBA" id="ARBA00023015"/>
    </source>
</evidence>
<dbReference type="AlphaFoldDB" id="A0A2B4T0S2"/>
<gene>
    <name evidence="12" type="primary">Prdm6</name>
    <name evidence="12" type="ORF">AWC38_SpisGene156</name>
</gene>
<keyword evidence="6" id="KW-0805">Transcription regulation</keyword>
<feature type="compositionally biased region" description="Basic and acidic residues" evidence="10">
    <location>
        <begin position="282"/>
        <end position="296"/>
    </location>
</feature>
<sequence>MSVKRKKQNLEISTKNFQPVLKKPRFQKNYANFSPSRRNSTGNSFSYEDLLSFLFDKNNIRPLNIEQSAVTHQKDCFWLEWTHTRNYGIFVILSFSGCNASLVESKFRCPQHRLESLGTKQTNQLPLTIRSLPPEVGLCQSSIPGAGYGVCAKRTIPIGAWIGPYEGKFVKPEEISSAVDTSYMWETIQPGQEMLVWYDDKYPQYFGIPSAMFDMGTVIPSDTSSKPNEVIVVTTHVTNQPLDTSPQSSFFPSPPPSPVSHSSSQFGSNPVSLKGNCSPIRKTGDERLSSPKHEGAMKPVPDMKFVFENGYSPLKQNEGNAVTEAERGRPESYESLSLPGDESNVCKKTAAVNTDSKATELSVGTATTFKEMSVSQMAIGTQIPPIPYQCGHCPASFNNVCKLRAHAVIHVSKKPFKCGYCSRSFTGATTVNNHIRSHVGGRLFASRKRPLQTEEV</sequence>
<evidence type="ECO:0000256" key="10">
    <source>
        <dbReference type="SAM" id="MobiDB-lite"/>
    </source>
</evidence>
<comment type="caution">
    <text evidence="12">The sequence shown here is derived from an EMBL/GenBank/DDBJ whole genome shotgun (WGS) entry which is preliminary data.</text>
</comment>
<feature type="region of interest" description="Disordered" evidence="10">
    <location>
        <begin position="315"/>
        <end position="340"/>
    </location>
</feature>
<evidence type="ECO:0000256" key="3">
    <source>
        <dbReference type="ARBA" id="ARBA00022737"/>
    </source>
</evidence>
<protein>
    <submittedName>
        <fullName evidence="12">Putative histone-lysine N-methyltransferase PRDM6</fullName>
    </submittedName>
</protein>
<evidence type="ECO:0000313" key="12">
    <source>
        <dbReference type="EMBL" id="PFX34933.1"/>
    </source>
</evidence>
<dbReference type="SUPFAM" id="SSF82199">
    <property type="entry name" value="SET domain"/>
    <property type="match status" value="1"/>
</dbReference>
<keyword evidence="5" id="KW-0862">Zinc</keyword>
<dbReference type="InterPro" id="IPR036236">
    <property type="entry name" value="Znf_C2H2_sf"/>
</dbReference>
<keyword evidence="8" id="KW-0539">Nucleus</keyword>
<keyword evidence="4 9" id="KW-0863">Zinc-finger</keyword>
<dbReference type="SUPFAM" id="SSF57667">
    <property type="entry name" value="beta-beta-alpha zinc fingers"/>
    <property type="match status" value="1"/>
</dbReference>
<dbReference type="Gene3D" id="2.170.270.10">
    <property type="entry name" value="SET domain"/>
    <property type="match status" value="1"/>
</dbReference>
<evidence type="ECO:0000313" key="13">
    <source>
        <dbReference type="Proteomes" id="UP000225706"/>
    </source>
</evidence>
<name>A0A2B4T0S2_STYPI</name>
<dbReference type="OrthoDB" id="5962159at2759"/>
<dbReference type="InterPro" id="IPR050331">
    <property type="entry name" value="Zinc_finger"/>
</dbReference>
<dbReference type="SMART" id="SM00355">
    <property type="entry name" value="ZnF_C2H2"/>
    <property type="match status" value="2"/>
</dbReference>
<reference evidence="13" key="1">
    <citation type="journal article" date="2017" name="bioRxiv">
        <title>Comparative analysis of the genomes of Stylophora pistillata and Acropora digitifera provides evidence for extensive differences between species of corals.</title>
        <authorList>
            <person name="Voolstra C.R."/>
            <person name="Li Y."/>
            <person name="Liew Y.J."/>
            <person name="Baumgarten S."/>
            <person name="Zoccola D."/>
            <person name="Flot J.-F."/>
            <person name="Tambutte S."/>
            <person name="Allemand D."/>
            <person name="Aranda M."/>
        </authorList>
    </citation>
    <scope>NUCLEOTIDE SEQUENCE [LARGE SCALE GENOMIC DNA]</scope>
</reference>
<keyword evidence="7" id="KW-0804">Transcription</keyword>
<accession>A0A2B4T0S2</accession>
<dbReference type="Gene3D" id="3.30.160.60">
    <property type="entry name" value="Classic Zinc Finger"/>
    <property type="match status" value="1"/>
</dbReference>
<keyword evidence="13" id="KW-1185">Reference proteome</keyword>
<dbReference type="Proteomes" id="UP000225706">
    <property type="component" value="Unassembled WGS sequence"/>
</dbReference>
<dbReference type="GO" id="GO:0032259">
    <property type="term" value="P:methylation"/>
    <property type="evidence" value="ECO:0007669"/>
    <property type="project" value="UniProtKB-KW"/>
</dbReference>
<organism evidence="12 13">
    <name type="scientific">Stylophora pistillata</name>
    <name type="common">Smooth cauliflower coral</name>
    <dbReference type="NCBI Taxonomy" id="50429"/>
    <lineage>
        <taxon>Eukaryota</taxon>
        <taxon>Metazoa</taxon>
        <taxon>Cnidaria</taxon>
        <taxon>Anthozoa</taxon>
        <taxon>Hexacorallia</taxon>
        <taxon>Scleractinia</taxon>
        <taxon>Astrocoeniina</taxon>
        <taxon>Pocilloporidae</taxon>
        <taxon>Stylophora</taxon>
    </lineage>
</organism>
<dbReference type="Pfam" id="PF00096">
    <property type="entry name" value="zf-C2H2"/>
    <property type="match status" value="1"/>
</dbReference>
<dbReference type="GO" id="GO:0008270">
    <property type="term" value="F:zinc ion binding"/>
    <property type="evidence" value="ECO:0007669"/>
    <property type="project" value="UniProtKB-KW"/>
</dbReference>
<evidence type="ECO:0000256" key="4">
    <source>
        <dbReference type="ARBA" id="ARBA00022771"/>
    </source>
</evidence>
<keyword evidence="2" id="KW-0479">Metal-binding</keyword>
<evidence type="ECO:0000256" key="2">
    <source>
        <dbReference type="ARBA" id="ARBA00022723"/>
    </source>
</evidence>
<dbReference type="InterPro" id="IPR013087">
    <property type="entry name" value="Znf_C2H2_type"/>
</dbReference>
<dbReference type="InterPro" id="IPR046341">
    <property type="entry name" value="SET_dom_sf"/>
</dbReference>
<dbReference type="PANTHER" id="PTHR16515:SF49">
    <property type="entry name" value="GASTRULA ZINC FINGER PROTEIN XLCGF49.1-LIKE-RELATED"/>
    <property type="match status" value="1"/>
</dbReference>
<dbReference type="EMBL" id="LSMT01000001">
    <property type="protein sequence ID" value="PFX34933.1"/>
    <property type="molecule type" value="Genomic_DNA"/>
</dbReference>
<keyword evidence="3" id="KW-0677">Repeat</keyword>
<evidence type="ECO:0000256" key="5">
    <source>
        <dbReference type="ARBA" id="ARBA00022833"/>
    </source>
</evidence>
<comment type="subcellular location">
    <subcellularLocation>
        <location evidence="1">Nucleus</location>
    </subcellularLocation>
</comment>
<feature type="domain" description="C2H2-type" evidence="11">
    <location>
        <begin position="416"/>
        <end position="443"/>
    </location>
</feature>
<evidence type="ECO:0000256" key="9">
    <source>
        <dbReference type="PROSITE-ProRule" id="PRU00042"/>
    </source>
</evidence>